<dbReference type="EMBL" id="JOKM01000017">
    <property type="protein sequence ID" value="KGB26205.1"/>
    <property type="molecule type" value="Genomic_DNA"/>
</dbReference>
<keyword evidence="2" id="KW-1185">Reference proteome</keyword>
<organism evidence="1 2">
    <name type="scientific">Acetobacter tropicalis</name>
    <dbReference type="NCBI Taxonomy" id="104102"/>
    <lineage>
        <taxon>Bacteria</taxon>
        <taxon>Pseudomonadati</taxon>
        <taxon>Pseudomonadota</taxon>
        <taxon>Alphaproteobacteria</taxon>
        <taxon>Acetobacterales</taxon>
        <taxon>Acetobacteraceae</taxon>
        <taxon>Acetobacter</taxon>
    </lineage>
</organism>
<proteinExistence type="predicted"/>
<accession>A0A094YW35</accession>
<dbReference type="Proteomes" id="UP000029448">
    <property type="component" value="Unassembled WGS sequence"/>
</dbReference>
<dbReference type="AlphaFoldDB" id="A0A094YW35"/>
<name>A0A094YW35_9PROT</name>
<comment type="caution">
    <text evidence="1">The sequence shown here is derived from an EMBL/GenBank/DDBJ whole genome shotgun (WGS) entry which is preliminary data.</text>
</comment>
<sequence length="73" mass="8084">MKKPAEEPPLLAFSFLKITSRSAATAKIARTDFAIRSAIQCAKTGRLLFRHRCRTEPDTRLPSYDGSNGSSQD</sequence>
<evidence type="ECO:0000313" key="2">
    <source>
        <dbReference type="Proteomes" id="UP000029448"/>
    </source>
</evidence>
<protein>
    <submittedName>
        <fullName evidence="1">Uncharacterized protein</fullName>
    </submittedName>
</protein>
<gene>
    <name evidence="1" type="ORF">AtDm6_0484</name>
</gene>
<evidence type="ECO:0000313" key="1">
    <source>
        <dbReference type="EMBL" id="KGB26205.1"/>
    </source>
</evidence>
<dbReference type="STRING" id="104102.AtDm6_0484"/>
<reference evidence="1 2" key="1">
    <citation type="submission" date="2014-06" db="EMBL/GenBank/DDBJ databases">
        <title>Functional and comparative genomic analyses of the Drosophila gut microbiota identify candidate symbiosis factors.</title>
        <authorList>
            <person name="Newell P.D."/>
            <person name="Chaston J.M."/>
            <person name="Douglas A.E."/>
        </authorList>
    </citation>
    <scope>NUCLEOTIDE SEQUENCE [LARGE SCALE GENOMIC DNA]</scope>
    <source>
        <strain evidence="1 2">DmCS_006</strain>
    </source>
</reference>